<dbReference type="InterPro" id="IPR036291">
    <property type="entry name" value="NAD(P)-bd_dom_sf"/>
</dbReference>
<accession>A0ABP9AXA4</accession>
<sequence>MRPSRTALHALVTGANRGIGLAFVRRLLARGDRVIATCRQPGRATALNTLAGEYPGRLHVLPLEVGQDKSRAELARELALVWDGDGGARIDLLVNNAGVLHSGERFGELSQATLEDTLRINVAGPLLLTQALAPRLADGGVVANLSSDLGSIAGVADFRHPSYCISKAALNMATAQLAQALKPRGIRVVALHPGWVQTDMGGDGAQLPVDTSVDGLLATIDALGPDDSGAYRDWRGRTMVW</sequence>
<dbReference type="PRINTS" id="PR00080">
    <property type="entry name" value="SDRFAMILY"/>
</dbReference>
<dbReference type="PRINTS" id="PR00081">
    <property type="entry name" value="GDHRDH"/>
</dbReference>
<dbReference type="Pfam" id="PF00106">
    <property type="entry name" value="adh_short"/>
    <property type="match status" value="1"/>
</dbReference>
<dbReference type="PANTHER" id="PTHR43544:SF12">
    <property type="entry name" value="NAD(P)-BINDING ROSSMANN-FOLD SUPERFAMILY PROTEIN"/>
    <property type="match status" value="1"/>
</dbReference>
<keyword evidence="3" id="KW-1185">Reference proteome</keyword>
<comment type="similarity">
    <text evidence="1">Belongs to the short-chain dehydrogenases/reductases (SDR) family.</text>
</comment>
<dbReference type="SUPFAM" id="SSF51735">
    <property type="entry name" value="NAD(P)-binding Rossmann-fold domains"/>
    <property type="match status" value="1"/>
</dbReference>
<comment type="caution">
    <text evidence="2">The sequence shown here is derived from an EMBL/GenBank/DDBJ whole genome shotgun (WGS) entry which is preliminary data.</text>
</comment>
<gene>
    <name evidence="2" type="ORF">GCM10023307_08900</name>
</gene>
<dbReference type="Proteomes" id="UP001499959">
    <property type="component" value="Unassembled WGS sequence"/>
</dbReference>
<dbReference type="InterPro" id="IPR002347">
    <property type="entry name" value="SDR_fam"/>
</dbReference>
<evidence type="ECO:0000313" key="2">
    <source>
        <dbReference type="EMBL" id="GAA4786349.1"/>
    </source>
</evidence>
<dbReference type="CDD" id="cd05325">
    <property type="entry name" value="carb_red_sniffer_like_SDR_c"/>
    <property type="match status" value="1"/>
</dbReference>
<dbReference type="InterPro" id="IPR051468">
    <property type="entry name" value="Fungal_SecMetab_SDRs"/>
</dbReference>
<evidence type="ECO:0000313" key="3">
    <source>
        <dbReference type="Proteomes" id="UP001499959"/>
    </source>
</evidence>
<dbReference type="PANTHER" id="PTHR43544">
    <property type="entry name" value="SHORT-CHAIN DEHYDROGENASE/REDUCTASE"/>
    <property type="match status" value="1"/>
</dbReference>
<proteinExistence type="inferred from homology"/>
<evidence type="ECO:0000256" key="1">
    <source>
        <dbReference type="RuleBase" id="RU000363"/>
    </source>
</evidence>
<protein>
    <submittedName>
        <fullName evidence="2">SDR family oxidoreductase</fullName>
    </submittedName>
</protein>
<dbReference type="Gene3D" id="3.40.50.720">
    <property type="entry name" value="NAD(P)-binding Rossmann-like Domain"/>
    <property type="match status" value="1"/>
</dbReference>
<dbReference type="RefSeq" id="WP_345302098.1">
    <property type="nucleotide sequence ID" value="NZ_BAABJE010000002.1"/>
</dbReference>
<name>A0ABP9AXA4_9GAMM</name>
<reference evidence="3" key="1">
    <citation type="journal article" date="2019" name="Int. J. Syst. Evol. Microbiol.">
        <title>The Global Catalogue of Microorganisms (GCM) 10K type strain sequencing project: providing services to taxonomists for standard genome sequencing and annotation.</title>
        <authorList>
            <consortium name="The Broad Institute Genomics Platform"/>
            <consortium name="The Broad Institute Genome Sequencing Center for Infectious Disease"/>
            <person name="Wu L."/>
            <person name="Ma J."/>
        </authorList>
    </citation>
    <scope>NUCLEOTIDE SEQUENCE [LARGE SCALE GENOMIC DNA]</scope>
    <source>
        <strain evidence="3">JCM 18204</strain>
    </source>
</reference>
<dbReference type="EMBL" id="BAABJE010000002">
    <property type="protein sequence ID" value="GAA4786349.1"/>
    <property type="molecule type" value="Genomic_DNA"/>
</dbReference>
<organism evidence="2 3">
    <name type="scientific">Lysobacter hankyongensis</name>
    <dbReference type="NCBI Taxonomy" id="1176535"/>
    <lineage>
        <taxon>Bacteria</taxon>
        <taxon>Pseudomonadati</taxon>
        <taxon>Pseudomonadota</taxon>
        <taxon>Gammaproteobacteria</taxon>
        <taxon>Lysobacterales</taxon>
        <taxon>Lysobacteraceae</taxon>
        <taxon>Lysobacter</taxon>
    </lineage>
</organism>